<accession>A0ABY9T263</accession>
<proteinExistence type="predicted"/>
<name>A0ABY9T263_BREBE</name>
<evidence type="ECO:0000313" key="1">
    <source>
        <dbReference type="EMBL" id="WNC14176.1"/>
    </source>
</evidence>
<keyword evidence="2" id="KW-1185">Reference proteome</keyword>
<dbReference type="RefSeq" id="WP_310766120.1">
    <property type="nucleotide sequence ID" value="NZ_CP134050.1"/>
</dbReference>
<reference evidence="1 2" key="1">
    <citation type="submission" date="2023-09" db="EMBL/GenBank/DDBJ databases">
        <title>Complete Genome and Methylome dissection of Bacillus brevis NEB573 original source of BbsI restriction endonuclease.</title>
        <authorList>
            <person name="Fomenkov A."/>
            <person name="Roberts R.D."/>
        </authorList>
    </citation>
    <scope>NUCLEOTIDE SEQUENCE [LARGE SCALE GENOMIC DNA]</scope>
    <source>
        <strain evidence="1 2">NEB573</strain>
    </source>
</reference>
<dbReference type="InterPro" id="IPR013078">
    <property type="entry name" value="His_Pase_superF_clade-1"/>
</dbReference>
<protein>
    <submittedName>
        <fullName evidence="1">Histidine phosphatase family protein</fullName>
    </submittedName>
</protein>
<sequence>MKIGLVRHYKVKKGFPEKRWLTYGELAQWFREYDEADIEEEATDLQGIQWGKCYASDLPRASRTAKAIYEGPIAYTDELREIPLPHFKLQMRLPFLCWAIIVRLSAYLSRDTREKIAEGEKRIGAILDRVIEEGHDTLIVSHAALMMYMRKELRRRGFVGPSYRTPANGKLYLFERKKTH</sequence>
<organism evidence="1 2">
    <name type="scientific">Brevibacillus brevis</name>
    <name type="common">Bacillus brevis</name>
    <dbReference type="NCBI Taxonomy" id="1393"/>
    <lineage>
        <taxon>Bacteria</taxon>
        <taxon>Bacillati</taxon>
        <taxon>Bacillota</taxon>
        <taxon>Bacilli</taxon>
        <taxon>Bacillales</taxon>
        <taxon>Paenibacillaceae</taxon>
        <taxon>Brevibacillus</taxon>
    </lineage>
</organism>
<evidence type="ECO:0000313" key="2">
    <source>
        <dbReference type="Proteomes" id="UP001256827"/>
    </source>
</evidence>
<dbReference type="SUPFAM" id="SSF53254">
    <property type="entry name" value="Phosphoglycerate mutase-like"/>
    <property type="match status" value="1"/>
</dbReference>
<dbReference type="InterPro" id="IPR029033">
    <property type="entry name" value="His_PPase_superfam"/>
</dbReference>
<dbReference type="Proteomes" id="UP001256827">
    <property type="component" value="Chromosome"/>
</dbReference>
<gene>
    <name evidence="1" type="ORF">RGB73_26435</name>
</gene>
<dbReference type="Gene3D" id="3.40.50.1240">
    <property type="entry name" value="Phosphoglycerate mutase-like"/>
    <property type="match status" value="1"/>
</dbReference>
<dbReference type="Pfam" id="PF00300">
    <property type="entry name" value="His_Phos_1"/>
    <property type="match status" value="1"/>
</dbReference>
<dbReference type="EMBL" id="CP134050">
    <property type="protein sequence ID" value="WNC14176.1"/>
    <property type="molecule type" value="Genomic_DNA"/>
</dbReference>